<dbReference type="Pfam" id="PF00793">
    <property type="entry name" value="DAHP_synth_1"/>
    <property type="match status" value="1"/>
</dbReference>
<keyword evidence="14" id="KW-1185">Reference proteome</keyword>
<proteinExistence type="inferred from homology"/>
<feature type="domain" description="DAHP synthetase I/KDSA" evidence="12">
    <location>
        <begin position="342"/>
        <end position="467"/>
    </location>
</feature>
<dbReference type="eggNOG" id="ENOG502QPSU">
    <property type="taxonomic scope" value="Eukaryota"/>
</dbReference>
<dbReference type="Proteomes" id="UP000013827">
    <property type="component" value="Unassembled WGS sequence"/>
</dbReference>
<dbReference type="EnsemblProtists" id="EOD24632">
    <property type="protein sequence ID" value="EOD24632"/>
    <property type="gene ID" value="EMIHUDRAFT_450554"/>
</dbReference>
<keyword evidence="7" id="KW-0057">Aromatic amino acid biosynthesis</keyword>
<reference evidence="14" key="1">
    <citation type="journal article" date="2013" name="Nature">
        <title>Pan genome of the phytoplankton Emiliania underpins its global distribution.</title>
        <authorList>
            <person name="Read B.A."/>
            <person name="Kegel J."/>
            <person name="Klute M.J."/>
            <person name="Kuo A."/>
            <person name="Lefebvre S.C."/>
            <person name="Maumus F."/>
            <person name="Mayer C."/>
            <person name="Miller J."/>
            <person name="Monier A."/>
            <person name="Salamov A."/>
            <person name="Young J."/>
            <person name="Aguilar M."/>
            <person name="Claverie J.M."/>
            <person name="Frickenhaus S."/>
            <person name="Gonzalez K."/>
            <person name="Herman E.K."/>
            <person name="Lin Y.C."/>
            <person name="Napier J."/>
            <person name="Ogata H."/>
            <person name="Sarno A.F."/>
            <person name="Shmutz J."/>
            <person name="Schroeder D."/>
            <person name="de Vargas C."/>
            <person name="Verret F."/>
            <person name="von Dassow P."/>
            <person name="Valentin K."/>
            <person name="Van de Peer Y."/>
            <person name="Wheeler G."/>
            <person name="Dacks J.B."/>
            <person name="Delwiche C.F."/>
            <person name="Dyhrman S.T."/>
            <person name="Glockner G."/>
            <person name="John U."/>
            <person name="Richards T."/>
            <person name="Worden A.Z."/>
            <person name="Zhang X."/>
            <person name="Grigoriev I.V."/>
            <person name="Allen A.E."/>
            <person name="Bidle K."/>
            <person name="Borodovsky M."/>
            <person name="Bowler C."/>
            <person name="Brownlee C."/>
            <person name="Cock J.M."/>
            <person name="Elias M."/>
            <person name="Gladyshev V.N."/>
            <person name="Groth M."/>
            <person name="Guda C."/>
            <person name="Hadaegh A."/>
            <person name="Iglesias-Rodriguez M.D."/>
            <person name="Jenkins J."/>
            <person name="Jones B.M."/>
            <person name="Lawson T."/>
            <person name="Leese F."/>
            <person name="Lindquist E."/>
            <person name="Lobanov A."/>
            <person name="Lomsadze A."/>
            <person name="Malik S.B."/>
            <person name="Marsh M.E."/>
            <person name="Mackinder L."/>
            <person name="Mock T."/>
            <person name="Mueller-Roeber B."/>
            <person name="Pagarete A."/>
            <person name="Parker M."/>
            <person name="Probert I."/>
            <person name="Quesneville H."/>
            <person name="Raines C."/>
            <person name="Rensing S.A."/>
            <person name="Riano-Pachon D.M."/>
            <person name="Richier S."/>
            <person name="Rokitta S."/>
            <person name="Shiraiwa Y."/>
            <person name="Soanes D.M."/>
            <person name="van der Giezen M."/>
            <person name="Wahlund T.M."/>
            <person name="Williams B."/>
            <person name="Wilson W."/>
            <person name="Wolfe G."/>
            <person name="Wurch L.L."/>
        </authorList>
    </citation>
    <scope>NUCLEOTIDE SEQUENCE</scope>
</reference>
<evidence type="ECO:0000256" key="2">
    <source>
        <dbReference type="ARBA" id="ARBA00004688"/>
    </source>
</evidence>
<evidence type="ECO:0000313" key="14">
    <source>
        <dbReference type="Proteomes" id="UP000013827"/>
    </source>
</evidence>
<evidence type="ECO:0000256" key="9">
    <source>
        <dbReference type="ARBA" id="ARBA00031349"/>
    </source>
</evidence>
<dbReference type="RefSeq" id="XP_005777061.1">
    <property type="nucleotide sequence ID" value="XM_005777004.1"/>
</dbReference>
<comment type="function">
    <text evidence="1">Stereospecific condensation of phosphoenolpyruvate (PEP) and D-erythrose-4-phosphate (E4P) giving rise to 3-deoxy-D-arabino-heptulosonate-7-phosphate (DAHP).</text>
</comment>
<organism evidence="13 14">
    <name type="scientific">Emiliania huxleyi (strain CCMP1516)</name>
    <dbReference type="NCBI Taxonomy" id="280463"/>
    <lineage>
        <taxon>Eukaryota</taxon>
        <taxon>Haptista</taxon>
        <taxon>Haptophyta</taxon>
        <taxon>Prymnesiophyceae</taxon>
        <taxon>Isochrysidales</taxon>
        <taxon>Noelaerhabdaceae</taxon>
        <taxon>Emiliania</taxon>
    </lineage>
</organism>
<evidence type="ECO:0000256" key="10">
    <source>
        <dbReference type="ARBA" id="ARBA00032193"/>
    </source>
</evidence>
<evidence type="ECO:0000256" key="7">
    <source>
        <dbReference type="ARBA" id="ARBA00023141"/>
    </source>
</evidence>
<evidence type="ECO:0000256" key="8">
    <source>
        <dbReference type="ARBA" id="ARBA00031111"/>
    </source>
</evidence>
<sequence length="682" mass="69442">MSSDLNVESIGALIPPSCVFEELPADLAVYEHVVAAREAVLSILAGHSDRFLLILQPRLGPSDQADGESAADAALRLAADAKAACDAHPQLQLLVLPTTTDATPSNEALRSLRRSLLALNRHGVAAAAAFADTITPQYVSDLLAYACVPASSAMCELVSGLSMPAGVEGSAAEPERVATALGLAAQSHHFLGVSSAGLCGIVESTGHPQAHAVLHSLPAGGNKLADAAARCSTALGEGGLSGGRRACTSACASACASACDSACASAWWEEVKGRIEEAAGGAVSAGLSGAEQARRRATAQTTDNLRIRSVRPLLPPAILTEELPQLAAHAALVLRSRQQLGEAIRGECGKLVALVGPPLLENDASVVEFAARLSAVAAEVGAAQWRVAAEPAAPGAAAHGWFCEQGLRRARRLLLSVGALGVPAAVEFGETVTPQYFADLLSWASVSAESRPLSNLVAGLSMPAGLRAAGAPLQREDGAPLSSEDDPSGRADFYGVTAHGIAGTVMKLLDTHSPSSSAREDMYSAASLAPYRQASHSHGIVHATGNRDCATLLPRSSLSAAAAIAAAADSRPVVVECGGAEVSPAAQAQYLREIAALVGEGKAPAVRGVSLSSHLLSGHQPARLGGERAACGGVTCEPLIHGLSVGEPCLDWLETAAAVRALADAVKKAAGVGGTKRQKHTR</sequence>
<reference evidence="13" key="2">
    <citation type="submission" date="2024-10" db="UniProtKB">
        <authorList>
            <consortium name="EnsemblProtists"/>
        </authorList>
    </citation>
    <scope>IDENTIFICATION</scope>
</reference>
<evidence type="ECO:0000256" key="5">
    <source>
        <dbReference type="ARBA" id="ARBA00022605"/>
    </source>
</evidence>
<evidence type="ECO:0000256" key="6">
    <source>
        <dbReference type="ARBA" id="ARBA00022679"/>
    </source>
</evidence>
<dbReference type="PaxDb" id="2903-EOD24632"/>
<dbReference type="EC" id="2.5.1.54" evidence="4"/>
<dbReference type="InterPro" id="IPR006219">
    <property type="entry name" value="DAHP_synth_1"/>
</dbReference>
<dbReference type="STRING" id="2903.R1CPS0"/>
<dbReference type="InterPro" id="IPR006218">
    <property type="entry name" value="DAHP1/KDSA"/>
</dbReference>
<dbReference type="KEGG" id="ehx:EMIHUDRAFT_450554"/>
<dbReference type="PANTHER" id="PTHR21225:SF12">
    <property type="entry name" value="PHOSPHO-2-DEHYDRO-3-DEOXYHEPTONATE ALDOLASE, TYROSINE-INHIBITED"/>
    <property type="match status" value="1"/>
</dbReference>
<dbReference type="Gene3D" id="3.20.20.70">
    <property type="entry name" value="Aldolase class I"/>
    <property type="match status" value="2"/>
</dbReference>
<dbReference type="GeneID" id="17270179"/>
<dbReference type="GO" id="GO:0003849">
    <property type="term" value="F:3-deoxy-7-phosphoheptulonate synthase activity"/>
    <property type="evidence" value="ECO:0007669"/>
    <property type="project" value="UniProtKB-EC"/>
</dbReference>
<dbReference type="SUPFAM" id="SSF51569">
    <property type="entry name" value="Aldolase"/>
    <property type="match status" value="2"/>
</dbReference>
<dbReference type="HOGENOM" id="CLU_403579_0_0_1"/>
<name>A0A0D3JM97_EMIH1</name>
<dbReference type="PANTHER" id="PTHR21225">
    <property type="entry name" value="PHOSPHO-2-DEHYDRO-3-DEOXYHEPTONATE ALDOLASE DAHP SYNTHETASE"/>
    <property type="match status" value="1"/>
</dbReference>
<evidence type="ECO:0000313" key="13">
    <source>
        <dbReference type="EnsemblProtists" id="EOD24632"/>
    </source>
</evidence>
<keyword evidence="6" id="KW-0808">Transferase</keyword>
<dbReference type="GO" id="GO:0008652">
    <property type="term" value="P:amino acid biosynthetic process"/>
    <property type="evidence" value="ECO:0007669"/>
    <property type="project" value="UniProtKB-KW"/>
</dbReference>
<dbReference type="AlphaFoldDB" id="A0A0D3JM97"/>
<evidence type="ECO:0000256" key="3">
    <source>
        <dbReference type="ARBA" id="ARBA00007985"/>
    </source>
</evidence>
<dbReference type="InterPro" id="IPR013785">
    <property type="entry name" value="Aldolase_TIM"/>
</dbReference>
<comment type="similarity">
    <text evidence="3">Belongs to the class-I DAHP synthase family.</text>
</comment>
<accession>A0A0D3JM97</accession>
<dbReference type="OMA" id="KDCHAIV"/>
<keyword evidence="5" id="KW-0028">Amino-acid biosynthesis</keyword>
<evidence type="ECO:0000256" key="11">
    <source>
        <dbReference type="ARBA" id="ARBA00047508"/>
    </source>
</evidence>
<protein>
    <recommendedName>
        <fullName evidence="4">3-deoxy-7-phosphoheptulonate synthase</fullName>
        <ecNumber evidence="4">2.5.1.54</ecNumber>
    </recommendedName>
    <alternativeName>
        <fullName evidence="10">3-deoxy-D-arabino-heptulosonate 7-phosphate synthase</fullName>
    </alternativeName>
    <alternativeName>
        <fullName evidence="9">DAHP synthase</fullName>
    </alternativeName>
    <alternativeName>
        <fullName evidence="8">Phospho-2-keto-3-deoxyheptonate aldolase</fullName>
    </alternativeName>
</protein>
<dbReference type="GO" id="GO:0009073">
    <property type="term" value="P:aromatic amino acid family biosynthetic process"/>
    <property type="evidence" value="ECO:0007669"/>
    <property type="project" value="UniProtKB-KW"/>
</dbReference>
<comment type="pathway">
    <text evidence="2">Metabolic intermediate biosynthesis; chorismate biosynthesis; chorismate from D-erythrose 4-phosphate and phosphoenolpyruvate: step 1/7.</text>
</comment>
<evidence type="ECO:0000256" key="4">
    <source>
        <dbReference type="ARBA" id="ARBA00012694"/>
    </source>
</evidence>
<comment type="catalytic activity">
    <reaction evidence="11">
        <text>D-erythrose 4-phosphate + phosphoenolpyruvate + H2O = 7-phospho-2-dehydro-3-deoxy-D-arabino-heptonate + phosphate</text>
        <dbReference type="Rhea" id="RHEA:14717"/>
        <dbReference type="ChEBI" id="CHEBI:15377"/>
        <dbReference type="ChEBI" id="CHEBI:16897"/>
        <dbReference type="ChEBI" id="CHEBI:43474"/>
        <dbReference type="ChEBI" id="CHEBI:58394"/>
        <dbReference type="ChEBI" id="CHEBI:58702"/>
        <dbReference type="EC" id="2.5.1.54"/>
    </reaction>
</comment>
<evidence type="ECO:0000256" key="1">
    <source>
        <dbReference type="ARBA" id="ARBA00003726"/>
    </source>
</evidence>
<evidence type="ECO:0000259" key="12">
    <source>
        <dbReference type="Pfam" id="PF00793"/>
    </source>
</evidence>
<dbReference type="GO" id="GO:0005737">
    <property type="term" value="C:cytoplasm"/>
    <property type="evidence" value="ECO:0007669"/>
    <property type="project" value="TreeGrafter"/>
</dbReference>